<accession>A0ABX6C3B5</accession>
<dbReference type="InterPro" id="IPR002060">
    <property type="entry name" value="Squ/phyt_synthse"/>
</dbReference>
<evidence type="ECO:0000256" key="1">
    <source>
        <dbReference type="ARBA" id="ARBA00004829"/>
    </source>
</evidence>
<evidence type="ECO:0000313" key="3">
    <source>
        <dbReference type="EMBL" id="QFG03767.1"/>
    </source>
</evidence>
<dbReference type="RefSeq" id="WP_158067717.1">
    <property type="nucleotide sequence ID" value="NZ_CP042829.1"/>
</dbReference>
<dbReference type="InterPro" id="IPR019845">
    <property type="entry name" value="Squalene/phytoene_synthase_CS"/>
</dbReference>
<dbReference type="PROSITE" id="PS01044">
    <property type="entry name" value="SQUALEN_PHYTOEN_SYN_1"/>
    <property type="match status" value="1"/>
</dbReference>
<evidence type="ECO:0000313" key="4">
    <source>
        <dbReference type="Proteomes" id="UP000326331"/>
    </source>
</evidence>
<keyword evidence="2" id="KW-0808">Transferase</keyword>
<dbReference type="EMBL" id="CP042829">
    <property type="protein sequence ID" value="QFG03767.1"/>
    <property type="molecule type" value="Genomic_DNA"/>
</dbReference>
<dbReference type="SFLD" id="SFLDG01212">
    <property type="entry name" value="Phytoene_synthase_like"/>
    <property type="match status" value="1"/>
</dbReference>
<dbReference type="InterPro" id="IPR044843">
    <property type="entry name" value="Trans_IPPS_bact-type"/>
</dbReference>
<proteinExistence type="predicted"/>
<dbReference type="InterPro" id="IPR008949">
    <property type="entry name" value="Isoprenoid_synthase_dom_sf"/>
</dbReference>
<dbReference type="SFLD" id="SFLDG01018">
    <property type="entry name" value="Squalene/Phytoene_Synthase_Lik"/>
    <property type="match status" value="1"/>
</dbReference>
<organism evidence="3 4">
    <name type="scientific">Tepidiforma bonchosmolovskayae</name>
    <dbReference type="NCBI Taxonomy" id="2601677"/>
    <lineage>
        <taxon>Bacteria</taxon>
        <taxon>Bacillati</taxon>
        <taxon>Chloroflexota</taxon>
        <taxon>Tepidiformia</taxon>
        <taxon>Tepidiformales</taxon>
        <taxon>Tepidiformaceae</taxon>
        <taxon>Tepidiforma</taxon>
    </lineage>
</organism>
<protein>
    <submittedName>
        <fullName evidence="3">Phytoene/squalene synthase family protein</fullName>
    </submittedName>
</protein>
<dbReference type="Gene3D" id="1.10.600.10">
    <property type="entry name" value="Farnesyl Diphosphate Synthase"/>
    <property type="match status" value="1"/>
</dbReference>
<dbReference type="InterPro" id="IPR033904">
    <property type="entry name" value="Trans_IPPS_HH"/>
</dbReference>
<keyword evidence="4" id="KW-1185">Reference proteome</keyword>
<dbReference type="Proteomes" id="UP000326331">
    <property type="component" value="Chromosome"/>
</dbReference>
<name>A0ABX6C3B5_9CHLR</name>
<comment type="pathway">
    <text evidence="1">Carotenoid biosynthesis.</text>
</comment>
<dbReference type="SUPFAM" id="SSF48576">
    <property type="entry name" value="Terpenoid synthases"/>
    <property type="match status" value="1"/>
</dbReference>
<evidence type="ECO:0000256" key="2">
    <source>
        <dbReference type="ARBA" id="ARBA00022679"/>
    </source>
</evidence>
<dbReference type="CDD" id="cd00683">
    <property type="entry name" value="Trans_IPPS_HH"/>
    <property type="match status" value="1"/>
</dbReference>
<reference evidence="3 4" key="1">
    <citation type="submission" date="2019-10" db="EMBL/GenBank/DDBJ databases">
        <title>Thermopilla bonchosmolovskayae gen. nov., sp. nov., a moderately thermophilic Chloroflexi bacterium from a Chukotka hot spring (Arctic, Russia), representing a novel classis Thermopillaia, which include previously uncultivated lineage OLB14.</title>
        <authorList>
            <person name="Kochetkova T.V."/>
            <person name="Zayulina K.S."/>
            <person name="Zhigarkov V.S."/>
            <person name="Minaev N.V."/>
            <person name="Novikov A."/>
            <person name="Toshchakov S.V."/>
            <person name="Elcheninov A.G."/>
            <person name="Kublanov I.V."/>
        </authorList>
    </citation>
    <scope>NUCLEOTIDE SEQUENCE [LARGE SCALE GENOMIC DNA]</scope>
    <source>
        <strain evidence="3 4">3753O</strain>
    </source>
</reference>
<sequence length="326" mass="35886">MKPASPPAGATEAWERALLAMAHGEGSGTPPAADGPADVGALDAAFARCAAVTKEHSQTFYTATRLLPVEKRRAVRALYAYCRVADDIVDEPGEDRELRLREWGRAGTGEAPAGDDPVLQAWAATRAAFGIPAHFAKQLVDALADDLGHRGYDTFDELARYCYGVASTVGLMSMRIIGWSGDPSLYAIRLGVAMQLTNILRDVAEDWRNGRVYLPREELERFGVTEEQIGAGRVDDRWRALMRFQVARARRLYAVARPGVGLLHRDGRLAVTAALELYSRILDEVERRDYDVFTARPSVPGWRRAALLPLVAWRAYRAKPPKGAEA</sequence>
<gene>
    <name evidence="3" type="ORF">Tbon_10820</name>
</gene>
<dbReference type="PANTHER" id="PTHR31480">
    <property type="entry name" value="BIFUNCTIONAL LYCOPENE CYCLASE/PHYTOENE SYNTHASE"/>
    <property type="match status" value="1"/>
</dbReference>
<dbReference type="SFLD" id="SFLDS00005">
    <property type="entry name" value="Isoprenoid_Synthase_Type_I"/>
    <property type="match status" value="1"/>
</dbReference>
<dbReference type="PROSITE" id="PS01045">
    <property type="entry name" value="SQUALEN_PHYTOEN_SYN_2"/>
    <property type="match status" value="1"/>
</dbReference>
<dbReference type="Pfam" id="PF00494">
    <property type="entry name" value="SQS_PSY"/>
    <property type="match status" value="1"/>
</dbReference>